<keyword evidence="2" id="KW-1185">Reference proteome</keyword>
<proteinExistence type="predicted"/>
<protein>
    <submittedName>
        <fullName evidence="1">Uncharacterized protein</fullName>
    </submittedName>
</protein>
<gene>
    <name evidence="1" type="ORF">PAECIP111892_03124</name>
</gene>
<sequence length="61" mass="6914">MTELNFQITEEMNRQIKAWDSCVARDVAGAKFAYMFIPTGLGLVVKVQCDVCGRELDLSDW</sequence>
<dbReference type="Proteomes" id="UP000838324">
    <property type="component" value="Unassembled WGS sequence"/>
</dbReference>
<evidence type="ECO:0000313" key="2">
    <source>
        <dbReference type="Proteomes" id="UP000838324"/>
    </source>
</evidence>
<reference evidence="1" key="1">
    <citation type="submission" date="2022-01" db="EMBL/GenBank/DDBJ databases">
        <authorList>
            <person name="Criscuolo A."/>
        </authorList>
    </citation>
    <scope>NUCLEOTIDE SEQUENCE</scope>
    <source>
        <strain evidence="1">CIP111892</strain>
    </source>
</reference>
<name>A0ABN8GK95_9BACL</name>
<organism evidence="1 2">
    <name type="scientific">Paenibacillus auburnensis</name>
    <dbReference type="NCBI Taxonomy" id="2905649"/>
    <lineage>
        <taxon>Bacteria</taxon>
        <taxon>Bacillati</taxon>
        <taxon>Bacillota</taxon>
        <taxon>Bacilli</taxon>
        <taxon>Bacillales</taxon>
        <taxon>Paenibacillaceae</taxon>
        <taxon>Paenibacillus</taxon>
    </lineage>
</organism>
<accession>A0ABN8GK95</accession>
<evidence type="ECO:0000313" key="1">
    <source>
        <dbReference type="EMBL" id="CAH1208512.1"/>
    </source>
</evidence>
<dbReference type="RefSeq" id="WP_236334628.1">
    <property type="nucleotide sequence ID" value="NZ_CAKMMG010000003.1"/>
</dbReference>
<dbReference type="EMBL" id="CAKMMG010000003">
    <property type="protein sequence ID" value="CAH1208512.1"/>
    <property type="molecule type" value="Genomic_DNA"/>
</dbReference>
<comment type="caution">
    <text evidence="1">The sequence shown here is derived from an EMBL/GenBank/DDBJ whole genome shotgun (WGS) entry which is preliminary data.</text>
</comment>